<dbReference type="PROSITE" id="PS50088">
    <property type="entry name" value="ANK_REPEAT"/>
    <property type="match status" value="2"/>
</dbReference>
<dbReference type="PANTHER" id="PTHR24159">
    <property type="match status" value="1"/>
</dbReference>
<dbReference type="InterPro" id="IPR002110">
    <property type="entry name" value="Ankyrin_rpt"/>
</dbReference>
<accession>A0ABR2KGX6</accession>
<organism evidence="3 4">
    <name type="scientific">Tritrichomonas musculus</name>
    <dbReference type="NCBI Taxonomy" id="1915356"/>
    <lineage>
        <taxon>Eukaryota</taxon>
        <taxon>Metamonada</taxon>
        <taxon>Parabasalia</taxon>
        <taxon>Tritrichomonadida</taxon>
        <taxon>Tritrichomonadidae</taxon>
        <taxon>Tritrichomonas</taxon>
    </lineage>
</organism>
<keyword evidence="4" id="KW-1185">Reference proteome</keyword>
<dbReference type="PROSITE" id="PS50297">
    <property type="entry name" value="ANK_REP_REGION"/>
    <property type="match status" value="2"/>
</dbReference>
<dbReference type="Gene3D" id="1.25.40.20">
    <property type="entry name" value="Ankyrin repeat-containing domain"/>
    <property type="match status" value="1"/>
</dbReference>
<dbReference type="InterPro" id="IPR020683">
    <property type="entry name" value="DUF3447"/>
</dbReference>
<dbReference type="InterPro" id="IPR036770">
    <property type="entry name" value="Ankyrin_rpt-contain_sf"/>
</dbReference>
<dbReference type="SUPFAM" id="SSF48403">
    <property type="entry name" value="Ankyrin repeat"/>
    <property type="match status" value="1"/>
</dbReference>
<dbReference type="Pfam" id="PF12796">
    <property type="entry name" value="Ank_2"/>
    <property type="match status" value="1"/>
</dbReference>
<evidence type="ECO:0000313" key="4">
    <source>
        <dbReference type="Proteomes" id="UP001470230"/>
    </source>
</evidence>
<evidence type="ECO:0000313" key="3">
    <source>
        <dbReference type="EMBL" id="KAK8890086.1"/>
    </source>
</evidence>
<reference evidence="3 4" key="1">
    <citation type="submission" date="2024-04" db="EMBL/GenBank/DDBJ databases">
        <title>Tritrichomonas musculus Genome.</title>
        <authorList>
            <person name="Alves-Ferreira E."/>
            <person name="Grigg M."/>
            <person name="Lorenzi H."/>
            <person name="Galac M."/>
        </authorList>
    </citation>
    <scope>NUCLEOTIDE SEQUENCE [LARGE SCALE GENOMIC DNA]</scope>
    <source>
        <strain evidence="3 4">EAF2021</strain>
    </source>
</reference>
<dbReference type="EMBL" id="JAPFFF010000005">
    <property type="protein sequence ID" value="KAK8890086.1"/>
    <property type="molecule type" value="Genomic_DNA"/>
</dbReference>
<feature type="repeat" description="ANK" evidence="1">
    <location>
        <begin position="491"/>
        <end position="524"/>
    </location>
</feature>
<dbReference type="Pfam" id="PF11929">
    <property type="entry name" value="DUF3447"/>
    <property type="match status" value="1"/>
</dbReference>
<protein>
    <recommendedName>
        <fullName evidence="2">DUF3447 domain-containing protein</fullName>
    </recommendedName>
</protein>
<sequence length="561" mass="65587">MENYCSFETVCQLQDQLSNKSDTYLNELIEFIENKHFFNNNDSISDLLDTLSLFFNADRIPSDDLTLILVQFQDQLTKYFENKSILNMYPFETFKFFILHFSDLNIVKLEPNKMIEAHQYFSPEMNFTFHRKKTDDFQSEEEFIQFRRSGRNGRKICEIIRNDNLSEFQQILSSTTAKITDTIPPSLFERFEMINQKGIGFIEYSAFFGSISIFKFLLANKVKVPPNLGQFAIAGGNYEIVHLCEEQNVSFDDCLKVAIQFKQDELVEYLLNNYQLTSDLYEIAFKSFNCEIIRKIIFDLFEFNEGEEKEEMIEKIIKNTIMCGHISILSFEIENGLIEYIENELFLMVEYHRYSMLELTFDYIEDIEFVNQIDNDYGMRLIDFAIKKDLRCFSFLCGIDGVDLNGLKETGQEAPVIRIARLNKTNLFETFLSRILIGLEDDENVDDYFEINAENNEGETALHIACMKGNTEIVKMLTNFVSINVDRQNNEGQTPLHYAAIKGSIDIVIFLVSKCQANKNLRDNKGIFFLLLFLSYSTRLCFTKRFHGHRSFSLWKCKAEP</sequence>
<feature type="repeat" description="ANK" evidence="1">
    <location>
        <begin position="457"/>
        <end position="477"/>
    </location>
</feature>
<dbReference type="SMART" id="SM00248">
    <property type="entry name" value="ANK"/>
    <property type="match status" value="4"/>
</dbReference>
<dbReference type="PANTHER" id="PTHR24159:SF5">
    <property type="entry name" value="ANK_REP_REGION DOMAIN-CONTAINING PROTEIN"/>
    <property type="match status" value="1"/>
</dbReference>
<keyword evidence="1" id="KW-0040">ANK repeat</keyword>
<comment type="caution">
    <text evidence="3">The sequence shown here is derived from an EMBL/GenBank/DDBJ whole genome shotgun (WGS) entry which is preliminary data.</text>
</comment>
<name>A0ABR2KGX6_9EUKA</name>
<evidence type="ECO:0000259" key="2">
    <source>
        <dbReference type="Pfam" id="PF11929"/>
    </source>
</evidence>
<evidence type="ECO:0000256" key="1">
    <source>
        <dbReference type="PROSITE-ProRule" id="PRU00023"/>
    </source>
</evidence>
<gene>
    <name evidence="3" type="ORF">M9Y10_034845</name>
</gene>
<dbReference type="Proteomes" id="UP001470230">
    <property type="component" value="Unassembled WGS sequence"/>
</dbReference>
<feature type="domain" description="DUF3447" evidence="2">
    <location>
        <begin position="224"/>
        <end position="290"/>
    </location>
</feature>
<proteinExistence type="predicted"/>